<reference evidence="1 2" key="1">
    <citation type="journal article" date="2023" name="Microbiol. Spectr.">
        <title>Symbiosis of Carpenter Bees with Uncharacterized Lactic Acid Bacteria Showing NAD Auxotrophy.</title>
        <authorList>
            <person name="Kawasaki S."/>
            <person name="Ozawa K."/>
            <person name="Mori T."/>
            <person name="Yamamoto A."/>
            <person name="Ito M."/>
            <person name="Ohkuma M."/>
            <person name="Sakamoto M."/>
            <person name="Matsutani M."/>
        </authorList>
    </citation>
    <scope>NUCLEOTIDE SEQUENCE [LARGE SCALE GENOMIC DNA]</scope>
    <source>
        <strain evidence="1 2">KimH</strain>
    </source>
</reference>
<accession>A0ABM8BDV3</accession>
<dbReference type="Proteomes" id="UP001321748">
    <property type="component" value="Chromosome"/>
</dbReference>
<sequence>MSPHAQALFSKSTGYLFANKDAANEPEGKEILTDKNIDVFYKQLNSTPLSSVSLGCRTGAFPLIRKDVIASFNDALNGKDMKDAMKAAEDKAATDIASYNKAAAKQ</sequence>
<gene>
    <name evidence="1" type="ORF">KIMH_11860</name>
</gene>
<evidence type="ECO:0000313" key="2">
    <source>
        <dbReference type="Proteomes" id="UP001321748"/>
    </source>
</evidence>
<keyword evidence="2" id="KW-1185">Reference proteome</keyword>
<protein>
    <recommendedName>
        <fullName evidence="3">Sugar ABC transporter substrate-binding protein</fullName>
    </recommendedName>
</protein>
<dbReference type="Gene3D" id="3.40.190.10">
    <property type="entry name" value="Periplasmic binding protein-like II"/>
    <property type="match status" value="2"/>
</dbReference>
<organism evidence="1 2">
    <name type="scientific">Bombiscardovia apis</name>
    <dbReference type="NCBI Taxonomy" id="2932182"/>
    <lineage>
        <taxon>Bacteria</taxon>
        <taxon>Bacillati</taxon>
        <taxon>Actinomycetota</taxon>
        <taxon>Actinomycetes</taxon>
        <taxon>Bifidobacteriales</taxon>
        <taxon>Bifidobacteriaceae</taxon>
        <taxon>Bombiscardovia</taxon>
    </lineage>
</organism>
<dbReference type="EMBL" id="AP026800">
    <property type="protein sequence ID" value="BDR55075.1"/>
    <property type="molecule type" value="Genomic_DNA"/>
</dbReference>
<dbReference type="SUPFAM" id="SSF53850">
    <property type="entry name" value="Periplasmic binding protein-like II"/>
    <property type="match status" value="1"/>
</dbReference>
<evidence type="ECO:0000313" key="1">
    <source>
        <dbReference type="EMBL" id="BDR55075.1"/>
    </source>
</evidence>
<proteinExistence type="predicted"/>
<name>A0ABM8BDV3_9BIFI</name>
<evidence type="ECO:0008006" key="3">
    <source>
        <dbReference type="Google" id="ProtNLM"/>
    </source>
</evidence>